<gene>
    <name evidence="3" type="ORF">GQ466_11280</name>
</gene>
<comment type="caution">
    <text evidence="3">The sequence shown here is derived from an EMBL/GenBank/DDBJ whole genome shotgun (WGS) entry which is preliminary data.</text>
</comment>
<keyword evidence="4" id="KW-1185">Reference proteome</keyword>
<dbReference type="Proteomes" id="UP000431901">
    <property type="component" value="Unassembled WGS sequence"/>
</dbReference>
<feature type="domain" description="DUF4350" evidence="2">
    <location>
        <begin position="49"/>
        <end position="219"/>
    </location>
</feature>
<evidence type="ECO:0000256" key="1">
    <source>
        <dbReference type="SAM" id="Phobius"/>
    </source>
</evidence>
<dbReference type="OrthoDB" id="5241668at2"/>
<organism evidence="3 4">
    <name type="scientific">Actinomadura rayongensis</name>
    <dbReference type="NCBI Taxonomy" id="1429076"/>
    <lineage>
        <taxon>Bacteria</taxon>
        <taxon>Bacillati</taxon>
        <taxon>Actinomycetota</taxon>
        <taxon>Actinomycetes</taxon>
        <taxon>Streptosporangiales</taxon>
        <taxon>Thermomonosporaceae</taxon>
        <taxon>Actinomadura</taxon>
    </lineage>
</organism>
<protein>
    <submittedName>
        <fullName evidence="3">DUF4350 domain-containing protein</fullName>
    </submittedName>
</protein>
<evidence type="ECO:0000313" key="3">
    <source>
        <dbReference type="EMBL" id="MXQ64620.1"/>
    </source>
</evidence>
<keyword evidence="1" id="KW-0472">Membrane</keyword>
<sequence length="387" mass="39820">MVTVPTARQVAGRRLRASRGVAGALLAIVLVAIVLAALRPATPADALDPASPDQDGARALTEILRQRGTPLTVARTTTDAAEHSTSDSVVVVTRPGRLTRADLLRLSAAPGDLVLVAPSARVLAALAPTVEEGGQSYGDSGPPDCPVPAAQQAGSVAFGSSLTYTVPPGATGCYRESGLARLVQVPVGSRTVTILGSAAPLTNAHLDEEGDAALALNLVGARSSAVWLVPDLPPPGADRGDRSLGDMVPFGWRLLPVGLAVAIVLIALWRMRRFGPVVAEALPVVVRSAETIEGRSRLYRAHHARGSAAAALRASARARLVPLLGLPRGAATDPAAAPEIVTAVARRTTHDEAAVGYALYGPEPADDAALVALPGLLDDLERQVRDS</sequence>
<name>A0A6I4W7A6_9ACTN</name>
<evidence type="ECO:0000313" key="4">
    <source>
        <dbReference type="Proteomes" id="UP000431901"/>
    </source>
</evidence>
<keyword evidence="1" id="KW-0812">Transmembrane</keyword>
<evidence type="ECO:0000259" key="2">
    <source>
        <dbReference type="Pfam" id="PF14258"/>
    </source>
</evidence>
<proteinExistence type="predicted"/>
<dbReference type="InterPro" id="IPR025646">
    <property type="entry name" value="DUF4350"/>
</dbReference>
<keyword evidence="1" id="KW-1133">Transmembrane helix</keyword>
<dbReference type="EMBL" id="WUTW01000002">
    <property type="protein sequence ID" value="MXQ64620.1"/>
    <property type="molecule type" value="Genomic_DNA"/>
</dbReference>
<feature type="transmembrane region" description="Helical" evidence="1">
    <location>
        <begin position="250"/>
        <end position="269"/>
    </location>
</feature>
<accession>A0A6I4W7A6</accession>
<dbReference type="AlphaFoldDB" id="A0A6I4W7A6"/>
<reference evidence="3 4" key="1">
    <citation type="submission" date="2019-12" db="EMBL/GenBank/DDBJ databases">
        <title>Nocardia macrotermitis sp. nov. and Nocardia aurantia sp. nov., isolated from the gut of the fungus growing-termite Macrotermes natalensis.</title>
        <authorList>
            <person name="Christine B."/>
            <person name="Rene B."/>
        </authorList>
    </citation>
    <scope>NUCLEOTIDE SEQUENCE [LARGE SCALE GENOMIC DNA]</scope>
    <source>
        <strain evidence="3 4">DSM 102126</strain>
    </source>
</reference>
<dbReference type="Pfam" id="PF14258">
    <property type="entry name" value="DUF4350"/>
    <property type="match status" value="1"/>
</dbReference>